<evidence type="ECO:0000256" key="4">
    <source>
        <dbReference type="SAM" id="SignalP"/>
    </source>
</evidence>
<accession>A0ABR2MSB7</accession>
<dbReference type="InterPro" id="IPR036396">
    <property type="entry name" value="Cyt_P450_sf"/>
</dbReference>
<dbReference type="Gene3D" id="1.10.630.10">
    <property type="entry name" value="Cytochrome P450"/>
    <property type="match status" value="1"/>
</dbReference>
<name>A0ABR2MSB7_9ASPA</name>
<reference evidence="5 6" key="1">
    <citation type="journal article" date="2022" name="Nat. Plants">
        <title>Genomes of leafy and leafless Platanthera orchids illuminate the evolution of mycoheterotrophy.</title>
        <authorList>
            <person name="Li M.H."/>
            <person name="Liu K.W."/>
            <person name="Li Z."/>
            <person name="Lu H.C."/>
            <person name="Ye Q.L."/>
            <person name="Zhang D."/>
            <person name="Wang J.Y."/>
            <person name="Li Y.F."/>
            <person name="Zhong Z.M."/>
            <person name="Liu X."/>
            <person name="Yu X."/>
            <person name="Liu D.K."/>
            <person name="Tu X.D."/>
            <person name="Liu B."/>
            <person name="Hao Y."/>
            <person name="Liao X.Y."/>
            <person name="Jiang Y.T."/>
            <person name="Sun W.H."/>
            <person name="Chen J."/>
            <person name="Chen Y.Q."/>
            <person name="Ai Y."/>
            <person name="Zhai J.W."/>
            <person name="Wu S.S."/>
            <person name="Zhou Z."/>
            <person name="Hsiao Y.Y."/>
            <person name="Wu W.L."/>
            <person name="Chen Y.Y."/>
            <person name="Lin Y.F."/>
            <person name="Hsu J.L."/>
            <person name="Li C.Y."/>
            <person name="Wang Z.W."/>
            <person name="Zhao X."/>
            <person name="Zhong W.Y."/>
            <person name="Ma X.K."/>
            <person name="Ma L."/>
            <person name="Huang J."/>
            <person name="Chen G.Z."/>
            <person name="Huang M.Z."/>
            <person name="Huang L."/>
            <person name="Peng D.H."/>
            <person name="Luo Y.B."/>
            <person name="Zou S.Q."/>
            <person name="Chen S.P."/>
            <person name="Lan S."/>
            <person name="Tsai W.C."/>
            <person name="Van de Peer Y."/>
            <person name="Liu Z.J."/>
        </authorList>
    </citation>
    <scope>NUCLEOTIDE SEQUENCE [LARGE SCALE GENOMIC DNA]</scope>
    <source>
        <strain evidence="5">Lor288</strain>
    </source>
</reference>
<keyword evidence="2" id="KW-0479">Metal-binding</keyword>
<evidence type="ECO:0000313" key="6">
    <source>
        <dbReference type="Proteomes" id="UP001412067"/>
    </source>
</evidence>
<evidence type="ECO:0000256" key="3">
    <source>
        <dbReference type="ARBA" id="ARBA00023004"/>
    </source>
</evidence>
<comment type="caution">
    <text evidence="5">The sequence shown here is derived from an EMBL/GenBank/DDBJ whole genome shotgun (WGS) entry which is preliminary data.</text>
</comment>
<keyword evidence="3" id="KW-0408">Iron</keyword>
<dbReference type="SUPFAM" id="SSF48264">
    <property type="entry name" value="Cytochrome P450"/>
    <property type="match status" value="1"/>
</dbReference>
<dbReference type="InterPro" id="IPR001128">
    <property type="entry name" value="Cyt_P450"/>
</dbReference>
<organism evidence="5 6">
    <name type="scientific">Platanthera guangdongensis</name>
    <dbReference type="NCBI Taxonomy" id="2320717"/>
    <lineage>
        <taxon>Eukaryota</taxon>
        <taxon>Viridiplantae</taxon>
        <taxon>Streptophyta</taxon>
        <taxon>Embryophyta</taxon>
        <taxon>Tracheophyta</taxon>
        <taxon>Spermatophyta</taxon>
        <taxon>Magnoliopsida</taxon>
        <taxon>Liliopsida</taxon>
        <taxon>Asparagales</taxon>
        <taxon>Orchidaceae</taxon>
        <taxon>Orchidoideae</taxon>
        <taxon>Orchideae</taxon>
        <taxon>Orchidinae</taxon>
        <taxon>Platanthera</taxon>
    </lineage>
</organism>
<evidence type="ECO:0000256" key="2">
    <source>
        <dbReference type="ARBA" id="ARBA00022723"/>
    </source>
</evidence>
<evidence type="ECO:0000313" key="5">
    <source>
        <dbReference type="EMBL" id="KAK8966579.1"/>
    </source>
</evidence>
<dbReference type="PRINTS" id="PR00463">
    <property type="entry name" value="EP450I"/>
</dbReference>
<dbReference type="Pfam" id="PF00067">
    <property type="entry name" value="p450"/>
    <property type="match status" value="1"/>
</dbReference>
<keyword evidence="4" id="KW-0732">Signal</keyword>
<dbReference type="EMBL" id="JBBWWR010000005">
    <property type="protein sequence ID" value="KAK8966579.1"/>
    <property type="molecule type" value="Genomic_DNA"/>
</dbReference>
<protein>
    <submittedName>
        <fullName evidence="5">Cytochrome P450 71A9</fullName>
    </submittedName>
</protein>
<dbReference type="InterPro" id="IPR002401">
    <property type="entry name" value="Cyt_P450_E_grp-I"/>
</dbReference>
<comment type="similarity">
    <text evidence="1">Belongs to the cytochrome P450 family.</text>
</comment>
<evidence type="ECO:0000256" key="1">
    <source>
        <dbReference type="ARBA" id="ARBA00010617"/>
    </source>
</evidence>
<dbReference type="Proteomes" id="UP001412067">
    <property type="component" value="Unassembled WGS sequence"/>
</dbReference>
<dbReference type="PANTHER" id="PTHR47955">
    <property type="entry name" value="CYTOCHROME P450 FAMILY 71 PROTEIN"/>
    <property type="match status" value="1"/>
</dbReference>
<keyword evidence="6" id="KW-1185">Reference proteome</keyword>
<sequence>MEQLAQLFLLLLFLAVSFLLLKTARKKNLRPPPPPGPWRLPIVGNLHLLDPTRPHRSLKTLSLKHGPLMLLQLGSIPTLVVSSQSIAEEIFRRHDLAFSGRPLMSAAKKMFHNSSVTFSPYGDFWRQARKISMLELLGPRRVRAFEAVRTEEVAKLVAAVRDISDGGAAANLTELTLSLANNIVCRVTIGEEYGAGGYGGEGGAWLHDVLAEAQRLLGGFWMEDYFPAMGWVDRLVLRLKARLDKNFKEMDRFCDEAIQGHLSMKNKMDGGDYLQALLRLHKEKVAEGSGRGDFLTSMDHVKAIISVSQRFLLFYN</sequence>
<gene>
    <name evidence="5" type="primary">CYP71A9</name>
    <name evidence="5" type="ORF">KSP40_PGU008200</name>
</gene>
<feature type="signal peptide" evidence="4">
    <location>
        <begin position="1"/>
        <end position="26"/>
    </location>
</feature>
<feature type="chain" id="PRO_5047168319" evidence="4">
    <location>
        <begin position="27"/>
        <end position="316"/>
    </location>
</feature>
<proteinExistence type="inferred from homology"/>